<comment type="catalytic activity">
    <reaction evidence="7 8">
        <text>(R)-pantoate + beta-alanine + ATP = (R)-pantothenate + AMP + diphosphate + H(+)</text>
        <dbReference type="Rhea" id="RHEA:10912"/>
        <dbReference type="ChEBI" id="CHEBI:15378"/>
        <dbReference type="ChEBI" id="CHEBI:15980"/>
        <dbReference type="ChEBI" id="CHEBI:29032"/>
        <dbReference type="ChEBI" id="CHEBI:30616"/>
        <dbReference type="ChEBI" id="CHEBI:33019"/>
        <dbReference type="ChEBI" id="CHEBI:57966"/>
        <dbReference type="ChEBI" id="CHEBI:456215"/>
        <dbReference type="EC" id="6.3.2.1"/>
    </reaction>
</comment>
<feature type="active site" description="Proton donor" evidence="8">
    <location>
        <position position="37"/>
    </location>
</feature>
<evidence type="ECO:0000256" key="5">
    <source>
        <dbReference type="ARBA" id="ARBA00022741"/>
    </source>
</evidence>
<feature type="binding site" evidence="8">
    <location>
        <begin position="30"/>
        <end position="37"/>
    </location>
    <ligand>
        <name>ATP</name>
        <dbReference type="ChEBI" id="CHEBI:30616"/>
    </ligand>
</feature>
<dbReference type="AlphaFoldDB" id="A0A2P2DX69"/>
<keyword evidence="10" id="KW-1185">Reference proteome</keyword>
<evidence type="ECO:0000256" key="6">
    <source>
        <dbReference type="ARBA" id="ARBA00022840"/>
    </source>
</evidence>
<keyword evidence="8" id="KW-0963">Cytoplasm</keyword>
<keyword evidence="5 8" id="KW-0547">Nucleotide-binding</keyword>
<feature type="binding site" evidence="8">
    <location>
        <position position="177"/>
    </location>
    <ligand>
        <name>ATP</name>
        <dbReference type="ChEBI" id="CHEBI:30616"/>
    </ligand>
</feature>
<dbReference type="InterPro" id="IPR042176">
    <property type="entry name" value="Pantoate_ligase_C"/>
</dbReference>
<comment type="pathway">
    <text evidence="1 8">Cofactor biosynthesis; (R)-pantothenate biosynthesis; (R)-pantothenate from (R)-pantoate and beta-alanine: step 1/1.</text>
</comment>
<evidence type="ECO:0000256" key="2">
    <source>
        <dbReference type="ARBA" id="ARBA00009256"/>
    </source>
</evidence>
<comment type="miscellaneous">
    <text evidence="8">The reaction proceeds by a bi uni uni bi ping pong mechanism.</text>
</comment>
<evidence type="ECO:0000313" key="10">
    <source>
        <dbReference type="Proteomes" id="UP000245133"/>
    </source>
</evidence>
<dbReference type="PANTHER" id="PTHR21299">
    <property type="entry name" value="CYTIDYLATE KINASE/PANTOATE-BETA-ALANINE LIGASE"/>
    <property type="match status" value="1"/>
</dbReference>
<evidence type="ECO:0000313" key="9">
    <source>
        <dbReference type="EMBL" id="GBF49212.1"/>
    </source>
</evidence>
<dbReference type="RefSeq" id="WP_108973780.1">
    <property type="nucleotide sequence ID" value="NZ_BFBB01000002.1"/>
</dbReference>
<dbReference type="GO" id="GO:0005524">
    <property type="term" value="F:ATP binding"/>
    <property type="evidence" value="ECO:0007669"/>
    <property type="project" value="UniProtKB-KW"/>
</dbReference>
<feature type="binding site" evidence="8">
    <location>
        <begin position="185"/>
        <end position="188"/>
    </location>
    <ligand>
        <name>ATP</name>
        <dbReference type="ChEBI" id="CHEBI:30616"/>
    </ligand>
</feature>
<dbReference type="PANTHER" id="PTHR21299:SF1">
    <property type="entry name" value="PANTOATE--BETA-ALANINE LIGASE"/>
    <property type="match status" value="1"/>
</dbReference>
<evidence type="ECO:0000256" key="4">
    <source>
        <dbReference type="ARBA" id="ARBA00022655"/>
    </source>
</evidence>
<proteinExistence type="inferred from homology"/>
<dbReference type="InterPro" id="IPR003721">
    <property type="entry name" value="Pantoate_ligase"/>
</dbReference>
<comment type="similarity">
    <text evidence="2 8">Belongs to the pantothenate synthetase family.</text>
</comment>
<dbReference type="Proteomes" id="UP000245133">
    <property type="component" value="Unassembled WGS sequence"/>
</dbReference>
<protein>
    <recommendedName>
        <fullName evidence="8">Pantothenate synthetase</fullName>
        <shortName evidence="8">PS</shortName>
        <ecNumber evidence="8">6.3.2.1</ecNumber>
    </recommendedName>
    <alternativeName>
        <fullName evidence="8">Pantoate--beta-alanine ligase</fullName>
    </alternativeName>
    <alternativeName>
        <fullName evidence="8">Pantoate-activating enzyme</fullName>
    </alternativeName>
</protein>
<dbReference type="EMBL" id="BFBB01000002">
    <property type="protein sequence ID" value="GBF49212.1"/>
    <property type="molecule type" value="Genomic_DNA"/>
</dbReference>
<dbReference type="UniPathway" id="UPA00028">
    <property type="reaction ID" value="UER00005"/>
</dbReference>
<feature type="binding site" evidence="8">
    <location>
        <position position="154"/>
    </location>
    <ligand>
        <name>(R)-pantoate</name>
        <dbReference type="ChEBI" id="CHEBI:15980"/>
    </ligand>
</feature>
<dbReference type="OrthoDB" id="9773087at2"/>
<keyword evidence="6 8" id="KW-0067">ATP-binding</keyword>
<keyword evidence="4 8" id="KW-0566">Pantothenate biosynthesis</keyword>
<dbReference type="SUPFAM" id="SSF52374">
    <property type="entry name" value="Nucleotidylyl transferase"/>
    <property type="match status" value="1"/>
</dbReference>
<dbReference type="NCBIfam" id="TIGR00018">
    <property type="entry name" value="panC"/>
    <property type="match status" value="1"/>
</dbReference>
<dbReference type="HAMAP" id="MF_00158">
    <property type="entry name" value="PanC"/>
    <property type="match status" value="1"/>
</dbReference>
<accession>A0A2P2DX69</accession>
<dbReference type="GO" id="GO:0015940">
    <property type="term" value="P:pantothenate biosynthetic process"/>
    <property type="evidence" value="ECO:0007669"/>
    <property type="project" value="UniProtKB-UniRule"/>
</dbReference>
<evidence type="ECO:0000256" key="7">
    <source>
        <dbReference type="ARBA" id="ARBA00048258"/>
    </source>
</evidence>
<comment type="caution">
    <text evidence="9">The sequence shown here is derived from an EMBL/GenBank/DDBJ whole genome shotgun (WGS) entry which is preliminary data.</text>
</comment>
<comment type="subunit">
    <text evidence="8">Homodimer.</text>
</comment>
<gene>
    <name evidence="8 9" type="primary">panC</name>
    <name evidence="9" type="ORF">LPTSP4_07220</name>
</gene>
<keyword evidence="3 8" id="KW-0436">Ligase</keyword>
<name>A0A2P2DX69_9LEPT</name>
<feature type="binding site" evidence="8">
    <location>
        <begin position="148"/>
        <end position="151"/>
    </location>
    <ligand>
        <name>ATP</name>
        <dbReference type="ChEBI" id="CHEBI:30616"/>
    </ligand>
</feature>
<comment type="function">
    <text evidence="8">Catalyzes the condensation of pantoate with beta-alanine in an ATP-dependent reaction via a pantoyl-adenylate intermediate.</text>
</comment>
<organism evidence="9 10">
    <name type="scientific">Leptospira ryugenii</name>
    <dbReference type="NCBI Taxonomy" id="1917863"/>
    <lineage>
        <taxon>Bacteria</taxon>
        <taxon>Pseudomonadati</taxon>
        <taxon>Spirochaetota</taxon>
        <taxon>Spirochaetia</taxon>
        <taxon>Leptospirales</taxon>
        <taxon>Leptospiraceae</taxon>
        <taxon>Leptospira</taxon>
    </lineage>
</organism>
<dbReference type="EC" id="6.3.2.1" evidence="8"/>
<dbReference type="NCBIfam" id="TIGR00125">
    <property type="entry name" value="cyt_tran_rel"/>
    <property type="match status" value="1"/>
</dbReference>
<evidence type="ECO:0000256" key="3">
    <source>
        <dbReference type="ARBA" id="ARBA00022598"/>
    </source>
</evidence>
<dbReference type="GO" id="GO:0005829">
    <property type="term" value="C:cytosol"/>
    <property type="evidence" value="ECO:0007669"/>
    <property type="project" value="TreeGrafter"/>
</dbReference>
<dbReference type="GO" id="GO:0004592">
    <property type="term" value="F:pantoate-beta-alanine ligase activity"/>
    <property type="evidence" value="ECO:0007669"/>
    <property type="project" value="UniProtKB-UniRule"/>
</dbReference>
<dbReference type="Gene3D" id="3.40.50.620">
    <property type="entry name" value="HUPs"/>
    <property type="match status" value="1"/>
</dbReference>
<feature type="binding site" evidence="8">
    <location>
        <position position="61"/>
    </location>
    <ligand>
        <name>(R)-pantoate</name>
        <dbReference type="ChEBI" id="CHEBI:15980"/>
    </ligand>
</feature>
<dbReference type="InterPro" id="IPR014729">
    <property type="entry name" value="Rossmann-like_a/b/a_fold"/>
</dbReference>
<dbReference type="Gene3D" id="3.30.1300.10">
    <property type="entry name" value="Pantoate-beta-alanine ligase, C-terminal domain"/>
    <property type="match status" value="1"/>
</dbReference>
<comment type="subcellular location">
    <subcellularLocation>
        <location evidence="8">Cytoplasm</location>
    </subcellularLocation>
</comment>
<sequence>MIVAKNLSELKLSIDSAKAKNQKIGFVPTMGYLHQGHISLVEEAKRESGFVVMSIFVNPKQFNDPNDFLKYPVDLDGDLNKCKQAGVDLVFYPSTDDLYPSTGFELVMTLPLLQKNLCGRTRPGHFEGVMLIVSKLFHLVQPDLAYFGQKDFQQFRIIQEMVRILNFPIEVKGIETLREADGLAMSSRNVRLSPKEREVASMIPRMFSLVEKLVKGGERKVSSLREIVSEFFLSESMIKIDYIEFVDPLQLQELDELKDNSLLAIAIFVGQTRLIDNRLLRIS</sequence>
<dbReference type="CDD" id="cd00560">
    <property type="entry name" value="PanC"/>
    <property type="match status" value="1"/>
</dbReference>
<reference evidence="9 10" key="1">
    <citation type="submission" date="2018-02" db="EMBL/GenBank/DDBJ databases">
        <title>Novel Leptospira species isolated from soil and water in Japan.</title>
        <authorList>
            <person name="Nakao R."/>
            <person name="Masuzawa T."/>
        </authorList>
    </citation>
    <scope>NUCLEOTIDE SEQUENCE [LARGE SCALE GENOMIC DNA]</scope>
    <source>
        <strain evidence="9 10">YH101</strain>
    </source>
</reference>
<evidence type="ECO:0000256" key="8">
    <source>
        <dbReference type="HAMAP-Rule" id="MF_00158"/>
    </source>
</evidence>
<feature type="binding site" evidence="8">
    <location>
        <position position="61"/>
    </location>
    <ligand>
        <name>beta-alanine</name>
        <dbReference type="ChEBI" id="CHEBI:57966"/>
    </ligand>
</feature>
<dbReference type="InterPro" id="IPR004821">
    <property type="entry name" value="Cyt_trans-like"/>
</dbReference>
<evidence type="ECO:0000256" key="1">
    <source>
        <dbReference type="ARBA" id="ARBA00004990"/>
    </source>
</evidence>
<dbReference type="Pfam" id="PF02569">
    <property type="entry name" value="Pantoate_ligase"/>
    <property type="match status" value="1"/>
</dbReference>